<reference evidence="3" key="1">
    <citation type="submission" date="2012-11" db="EMBL/GenBank/DDBJ databases">
        <authorList>
            <person name="Lucero-Rivera Y.E."/>
            <person name="Tovar-Ramirez D."/>
        </authorList>
    </citation>
    <scope>NUCLEOTIDE SEQUENCE [LARGE SCALE GENOMIC DNA]</scope>
    <source>
        <strain evidence="3">Araruama</strain>
    </source>
</reference>
<dbReference type="InterPro" id="IPR013517">
    <property type="entry name" value="FG-GAP"/>
</dbReference>
<dbReference type="CDD" id="cd14948">
    <property type="entry name" value="BACON"/>
    <property type="match status" value="1"/>
</dbReference>
<dbReference type="EMBL" id="ATBP01001306">
    <property type="protein sequence ID" value="ETR67595.1"/>
    <property type="molecule type" value="Genomic_DNA"/>
</dbReference>
<evidence type="ECO:0000313" key="2">
    <source>
        <dbReference type="EMBL" id="ETR67595.1"/>
    </source>
</evidence>
<dbReference type="PANTHER" id="PTHR36220:SF1">
    <property type="entry name" value="GAMMA TUBULIN COMPLEX COMPONENT C-TERMINAL DOMAIN-CONTAINING PROTEIN"/>
    <property type="match status" value="1"/>
</dbReference>
<dbReference type="InterPro" id="IPR011043">
    <property type="entry name" value="Gal_Oxase/kelch_b-propeller"/>
</dbReference>
<name>A0A1V1NYJ1_9BACT</name>
<dbReference type="SUPFAM" id="SSF50965">
    <property type="entry name" value="Galactose oxidase, central domain"/>
    <property type="match status" value="1"/>
</dbReference>
<dbReference type="Gene3D" id="2.130.10.130">
    <property type="entry name" value="Integrin alpha, N-terminal"/>
    <property type="match status" value="2"/>
</dbReference>
<dbReference type="PANTHER" id="PTHR36220">
    <property type="entry name" value="UNNAMED PRODUCT"/>
    <property type="match status" value="1"/>
</dbReference>
<keyword evidence="1" id="KW-0732">Signal</keyword>
<dbReference type="Gene3D" id="2.60.40.10">
    <property type="entry name" value="Immunoglobulins"/>
    <property type="match status" value="1"/>
</dbReference>
<dbReference type="Proteomes" id="UP000189670">
    <property type="component" value="Unassembled WGS sequence"/>
</dbReference>
<dbReference type="AlphaFoldDB" id="A0A1V1NYJ1"/>
<evidence type="ECO:0000256" key="1">
    <source>
        <dbReference type="ARBA" id="ARBA00022729"/>
    </source>
</evidence>
<proteinExistence type="predicted"/>
<dbReference type="Pfam" id="PF14312">
    <property type="entry name" value="FG-GAP_2"/>
    <property type="match status" value="7"/>
</dbReference>
<protein>
    <submittedName>
        <fullName evidence="2">PKD domain-containing protein</fullName>
    </submittedName>
</protein>
<gene>
    <name evidence="2" type="ORF">OMM_05057</name>
</gene>
<evidence type="ECO:0000313" key="3">
    <source>
        <dbReference type="Proteomes" id="UP000189670"/>
    </source>
</evidence>
<dbReference type="InterPro" id="IPR013783">
    <property type="entry name" value="Ig-like_fold"/>
</dbReference>
<dbReference type="InterPro" id="IPR028994">
    <property type="entry name" value="Integrin_alpha_N"/>
</dbReference>
<organism evidence="2 3">
    <name type="scientific">Candidatus Magnetoglobus multicellularis str. Araruama</name>
    <dbReference type="NCBI Taxonomy" id="890399"/>
    <lineage>
        <taxon>Bacteria</taxon>
        <taxon>Pseudomonadati</taxon>
        <taxon>Thermodesulfobacteriota</taxon>
        <taxon>Desulfobacteria</taxon>
        <taxon>Desulfobacterales</taxon>
        <taxon>Desulfobacteraceae</taxon>
        <taxon>Candidatus Magnetoglobus</taxon>
    </lineage>
</organism>
<sequence length="488" mass="53126">MASDAEEEDRFGFSVCISGNYAIVGAVYNDDNGSKSGSAYIFKQLDNSWTEQIKLLASNGDKGDRFGKSVAISENYAIVGSFTDYNGSSSGSVYIFKKAEDTWIEQKELHASDAEGLDYFGTSVAISKDYIIVGASGNDDNGKDSGSAYIFRRDVNNWIEESKLLASDGVRNDNFGKSVSIYEEYAIVGTEIVNLGSQGSAYIFKRAILDEPAWIEQKVLTASNGSQYDRFGYSVSISKSYAFVGTYGNSVYSYKHSLLNEKPILAVFTQYKELTSDAGTISINIANMGTGSMKWSAASDVEWLTINSGNQGVDSGLIDISYEQNKWNDRKAIITITSPDAVNSPQYIRVLQSKTVLLASDGAEGNAFGSSVDIESDYAIVGATNDDVNGYRSGSAYIFAIVGGTWVEQSKLIPSDGAELDLFGCSVSISGNYAIVGAYQDDDVGKIQALLIFLREMVIFGWNRKNSYPLKVIVVLVFQFQYPVIMPL</sequence>
<comment type="caution">
    <text evidence="2">The sequence shown here is derived from an EMBL/GenBank/DDBJ whole genome shotgun (WGS) entry which is preliminary data.</text>
</comment>
<dbReference type="InterPro" id="IPR024361">
    <property type="entry name" value="BACON"/>
</dbReference>
<accession>A0A1V1NYJ1</accession>